<gene>
    <name evidence="1" type="ORF">NCTC11678_05181</name>
</gene>
<sequence length="124" mass="13970">MRYWLLVILMNVLFWLIVKHVAPEWYGSPGYYAGQIICTLIAAVITWGDPPDWLDGILLGVIKFGVLIAGIIFFVWGIGYKLAFWGQHDPNTIYASANDVILPNLALGTGVLIAGWVYIRYLKR</sequence>
<evidence type="ECO:0000313" key="1">
    <source>
        <dbReference type="EMBL" id="VUA80433.1"/>
    </source>
</evidence>
<dbReference type="AlphaFoldDB" id="A0A509A0C2"/>
<organism evidence="1">
    <name type="scientific">Klebsiella pneumoniae</name>
    <dbReference type="NCBI Taxonomy" id="573"/>
    <lineage>
        <taxon>Bacteria</taxon>
        <taxon>Pseudomonadati</taxon>
        <taxon>Pseudomonadota</taxon>
        <taxon>Gammaproteobacteria</taxon>
        <taxon>Enterobacterales</taxon>
        <taxon>Enterobacteriaceae</taxon>
        <taxon>Klebsiella/Raoultella group</taxon>
        <taxon>Klebsiella</taxon>
        <taxon>Klebsiella pneumoniae complex</taxon>
    </lineage>
</organism>
<protein>
    <submittedName>
        <fullName evidence="1">Uncharacterized protein</fullName>
    </submittedName>
</protein>
<dbReference type="EMBL" id="CABFNL010000003">
    <property type="protein sequence ID" value="VUA80433.1"/>
    <property type="molecule type" value="Genomic_DNA"/>
</dbReference>
<reference evidence="1" key="1">
    <citation type="submission" date="2018-06" db="EMBL/GenBank/DDBJ databases">
        <authorList>
            <consortium name="Pathogen Informatics"/>
        </authorList>
    </citation>
    <scope>NUCLEOTIDE SEQUENCE</scope>
    <source>
        <strain evidence="1">NCTC11678</strain>
    </source>
</reference>
<name>A0A509A0C2_KLEPN</name>
<proteinExistence type="predicted"/>
<accession>A0A509A0C2</accession>